<evidence type="ECO:0000313" key="1">
    <source>
        <dbReference type="EMBL" id="KAF0719725.1"/>
    </source>
</evidence>
<evidence type="ECO:0000313" key="3">
    <source>
        <dbReference type="Proteomes" id="UP000332933"/>
    </source>
</evidence>
<dbReference type="Proteomes" id="UP000332933">
    <property type="component" value="Unassembled WGS sequence"/>
</dbReference>
<evidence type="ECO:0000313" key="2">
    <source>
        <dbReference type="EMBL" id="VFT78071.1"/>
    </source>
</evidence>
<gene>
    <name evidence="2" type="primary">Aste57867_847</name>
    <name evidence="1" type="ORF">As57867_000846</name>
    <name evidence="2" type="ORF">ASTE57867_847</name>
</gene>
<dbReference type="EMBL" id="CAADRA010000052">
    <property type="protein sequence ID" value="VFT78071.1"/>
    <property type="molecule type" value="Genomic_DNA"/>
</dbReference>
<dbReference type="AlphaFoldDB" id="A0A485K6X7"/>
<accession>A0A485K6X7</accession>
<reference evidence="2 3" key="1">
    <citation type="submission" date="2019-03" db="EMBL/GenBank/DDBJ databases">
        <authorList>
            <person name="Gaulin E."/>
            <person name="Dumas B."/>
        </authorList>
    </citation>
    <scope>NUCLEOTIDE SEQUENCE [LARGE SCALE GENOMIC DNA]</scope>
    <source>
        <strain evidence="2">CBS 568.67</strain>
    </source>
</reference>
<dbReference type="EMBL" id="VJMH01000052">
    <property type="protein sequence ID" value="KAF0719725.1"/>
    <property type="molecule type" value="Genomic_DNA"/>
</dbReference>
<keyword evidence="3" id="KW-1185">Reference proteome</keyword>
<reference evidence="1" key="2">
    <citation type="submission" date="2019-06" db="EMBL/GenBank/DDBJ databases">
        <title>Genomics analysis of Aphanomyces spp. identifies a new class of oomycete effector associated with host adaptation.</title>
        <authorList>
            <person name="Gaulin E."/>
        </authorList>
    </citation>
    <scope>NUCLEOTIDE SEQUENCE</scope>
    <source>
        <strain evidence="1">CBS 578.67</strain>
    </source>
</reference>
<name>A0A485K6X7_9STRA</name>
<proteinExistence type="predicted"/>
<dbReference type="OrthoDB" id="72557at2759"/>
<protein>
    <submittedName>
        <fullName evidence="2">Aste57867_847 protein</fullName>
    </submittedName>
</protein>
<organism evidence="2 3">
    <name type="scientific">Aphanomyces stellatus</name>
    <dbReference type="NCBI Taxonomy" id="120398"/>
    <lineage>
        <taxon>Eukaryota</taxon>
        <taxon>Sar</taxon>
        <taxon>Stramenopiles</taxon>
        <taxon>Oomycota</taxon>
        <taxon>Saprolegniomycetes</taxon>
        <taxon>Saprolegniales</taxon>
        <taxon>Verrucalvaceae</taxon>
        <taxon>Aphanomyces</taxon>
    </lineage>
</organism>
<sequence>MHFRAQLVLKVDGKLKQSKKLYDLIVEKDMVCFKDSGSFTRSFPKPDKAIAGKRVLRVHQGSRYFICRFPDRANLVACVAQLREMHVSIVDYFDLTQQDSTKQLQLEFCNQYMASAHFERDTRVVQSCVNRVVFDSSR</sequence>